<sequence>MTGDTGEGRKLQSGDPPPPTCSYAHCTDATPPHLSLAYITIYTGCRDGGRTHKNPGIKGTTSKFSSTAFSTATVILLFNLSHQQHKASASLQLLSTTGEVNKKAFKYFRIHFNSDANHSLGNGTQVSILPTLYSEP</sequence>
<evidence type="ECO:0000313" key="1">
    <source>
        <dbReference type="EMBL" id="TNN04564.1"/>
    </source>
</evidence>
<dbReference type="EMBL" id="SKCS01001457">
    <property type="protein sequence ID" value="TNN04564.1"/>
    <property type="molecule type" value="Genomic_DNA"/>
</dbReference>
<reference evidence="1 2" key="1">
    <citation type="submission" date="2019-03" db="EMBL/GenBank/DDBJ databases">
        <title>An improved genome assembly of the fluke Schistosoma japonicum.</title>
        <authorList>
            <person name="Hu W."/>
            <person name="Luo F."/>
            <person name="Yin M."/>
            <person name="Mo X."/>
            <person name="Sun C."/>
            <person name="Wu Q."/>
            <person name="Zhu B."/>
            <person name="Xiang M."/>
            <person name="Wang J."/>
            <person name="Wang Y."/>
            <person name="Zhang T."/>
            <person name="Xu B."/>
            <person name="Zheng H."/>
            <person name="Feng Z."/>
        </authorList>
    </citation>
    <scope>NUCLEOTIDE SEQUENCE [LARGE SCALE GENOMIC DNA]</scope>
    <source>
        <strain evidence="1">HuSjv2</strain>
        <tissue evidence="1">Worms</tissue>
    </source>
</reference>
<comment type="caution">
    <text evidence="1">The sequence shown here is derived from an EMBL/GenBank/DDBJ whole genome shotgun (WGS) entry which is preliminary data.</text>
</comment>
<dbReference type="AlphaFoldDB" id="A0A4Z2CKM1"/>
<name>A0A4Z2CKM1_SCHJA</name>
<organism evidence="1 2">
    <name type="scientific">Schistosoma japonicum</name>
    <name type="common">Blood fluke</name>
    <dbReference type="NCBI Taxonomy" id="6182"/>
    <lineage>
        <taxon>Eukaryota</taxon>
        <taxon>Metazoa</taxon>
        <taxon>Spiralia</taxon>
        <taxon>Lophotrochozoa</taxon>
        <taxon>Platyhelminthes</taxon>
        <taxon>Trematoda</taxon>
        <taxon>Digenea</taxon>
        <taxon>Strigeidida</taxon>
        <taxon>Schistosomatoidea</taxon>
        <taxon>Schistosomatidae</taxon>
        <taxon>Schistosoma</taxon>
    </lineage>
</organism>
<keyword evidence="2" id="KW-1185">Reference proteome</keyword>
<accession>A0A4Z2CKM1</accession>
<proteinExistence type="predicted"/>
<evidence type="ECO:0000313" key="2">
    <source>
        <dbReference type="Proteomes" id="UP000311919"/>
    </source>
</evidence>
<dbReference type="Proteomes" id="UP000311919">
    <property type="component" value="Unassembled WGS sequence"/>
</dbReference>
<gene>
    <name evidence="1" type="ORF">EWB00_001633</name>
</gene>
<protein>
    <submittedName>
        <fullName evidence="1">Uncharacterized protein</fullName>
    </submittedName>
</protein>